<gene>
    <name evidence="1" type="ORF">LACBIDRAFT_327728</name>
</gene>
<dbReference type="KEGG" id="lbc:LACBIDRAFT_327728"/>
<dbReference type="EMBL" id="DS547103">
    <property type="protein sequence ID" value="EDR07933.1"/>
    <property type="molecule type" value="Genomic_DNA"/>
</dbReference>
<sequence>MIALYLAFPVLRPYCHSQSYRHITVYIREAWKPLQTISFEIGISKCHPTREQDGSMFLSTHDDIGYAGTKKNRDFLSLISDLTHDLTSIELDITVRWEKLDQYLKAYIFALLQRSGLCSVKLRYCDIPVNLLSVVQNLKKLDVDTYVGRPDYVSLSGEREKVFVEEVRLRGGLPYCLIGAGTPFDWSRLRVIEYDGYRNRPQGLFQLCSSSLQVLDLAFYGEDEYFNLGVLTDLRHLTLSISLSYTVEQTAYTNFGIYSSIAPFRCVPYILASCNGHNTVEKIVLILSTVDRQDLRKCDWLSVDSIFEREGTWTSLKEVLVVNCEVDEDCTYRKLQPNQLKYIEASPTPYLQAREVIKWRHISFELYHSNGR</sequence>
<dbReference type="GeneID" id="6077228"/>
<proteinExistence type="predicted"/>
<dbReference type="HOGENOM" id="CLU_035833_0_0_1"/>
<reference evidence="1 2" key="1">
    <citation type="journal article" date="2008" name="Nature">
        <title>The genome of Laccaria bicolor provides insights into mycorrhizal symbiosis.</title>
        <authorList>
            <person name="Martin F."/>
            <person name="Aerts A."/>
            <person name="Ahren D."/>
            <person name="Brun A."/>
            <person name="Danchin E.G.J."/>
            <person name="Duchaussoy F."/>
            <person name="Gibon J."/>
            <person name="Kohler A."/>
            <person name="Lindquist E."/>
            <person name="Pereda V."/>
            <person name="Salamov A."/>
            <person name="Shapiro H.J."/>
            <person name="Wuyts J."/>
            <person name="Blaudez D."/>
            <person name="Buee M."/>
            <person name="Brokstein P."/>
            <person name="Canbaeck B."/>
            <person name="Cohen D."/>
            <person name="Courty P.E."/>
            <person name="Coutinho P.M."/>
            <person name="Delaruelle C."/>
            <person name="Detter J.C."/>
            <person name="Deveau A."/>
            <person name="DiFazio S."/>
            <person name="Duplessis S."/>
            <person name="Fraissinet-Tachet L."/>
            <person name="Lucic E."/>
            <person name="Frey-Klett P."/>
            <person name="Fourrey C."/>
            <person name="Feussner I."/>
            <person name="Gay G."/>
            <person name="Grimwood J."/>
            <person name="Hoegger P.J."/>
            <person name="Jain P."/>
            <person name="Kilaru S."/>
            <person name="Labbe J."/>
            <person name="Lin Y.C."/>
            <person name="Legue V."/>
            <person name="Le Tacon F."/>
            <person name="Marmeisse R."/>
            <person name="Melayah D."/>
            <person name="Montanini B."/>
            <person name="Muratet M."/>
            <person name="Nehls U."/>
            <person name="Niculita-Hirzel H."/>
            <person name="Oudot-Le Secq M.P."/>
            <person name="Peter M."/>
            <person name="Quesneville H."/>
            <person name="Rajashekar B."/>
            <person name="Reich M."/>
            <person name="Rouhier N."/>
            <person name="Schmutz J."/>
            <person name="Yin T."/>
            <person name="Chalot M."/>
            <person name="Henrissat B."/>
            <person name="Kuees U."/>
            <person name="Lucas S."/>
            <person name="Van de Peer Y."/>
            <person name="Podila G.K."/>
            <person name="Polle A."/>
            <person name="Pukkila P.J."/>
            <person name="Richardson P.M."/>
            <person name="Rouze P."/>
            <person name="Sanders I.R."/>
            <person name="Stajich J.E."/>
            <person name="Tunlid A."/>
            <person name="Tuskan G."/>
            <person name="Grigoriev I.V."/>
        </authorList>
    </citation>
    <scope>NUCLEOTIDE SEQUENCE [LARGE SCALE GENOMIC DNA]</scope>
    <source>
        <strain evidence="2">S238N-H82 / ATCC MYA-4686</strain>
    </source>
</reference>
<protein>
    <submittedName>
        <fullName evidence="1">Predicted protein</fullName>
    </submittedName>
</protein>
<dbReference type="OrthoDB" id="2864393at2759"/>
<dbReference type="InParanoid" id="B0DCP4"/>
<dbReference type="RefSeq" id="XP_001881722.1">
    <property type="nucleotide sequence ID" value="XM_001881687.1"/>
</dbReference>
<dbReference type="Proteomes" id="UP000001194">
    <property type="component" value="Unassembled WGS sequence"/>
</dbReference>
<name>B0DCP4_LACBS</name>
<evidence type="ECO:0000313" key="2">
    <source>
        <dbReference type="Proteomes" id="UP000001194"/>
    </source>
</evidence>
<accession>B0DCP4</accession>
<evidence type="ECO:0000313" key="1">
    <source>
        <dbReference type="EMBL" id="EDR07933.1"/>
    </source>
</evidence>
<organism evidence="2">
    <name type="scientific">Laccaria bicolor (strain S238N-H82 / ATCC MYA-4686)</name>
    <name type="common">Bicoloured deceiver</name>
    <name type="synonym">Laccaria laccata var. bicolor</name>
    <dbReference type="NCBI Taxonomy" id="486041"/>
    <lineage>
        <taxon>Eukaryota</taxon>
        <taxon>Fungi</taxon>
        <taxon>Dikarya</taxon>
        <taxon>Basidiomycota</taxon>
        <taxon>Agaricomycotina</taxon>
        <taxon>Agaricomycetes</taxon>
        <taxon>Agaricomycetidae</taxon>
        <taxon>Agaricales</taxon>
        <taxon>Agaricineae</taxon>
        <taxon>Hydnangiaceae</taxon>
        <taxon>Laccaria</taxon>
    </lineage>
</organism>
<dbReference type="AlphaFoldDB" id="B0DCP4"/>
<keyword evidence="2" id="KW-1185">Reference proteome</keyword>